<evidence type="ECO:0000259" key="2">
    <source>
        <dbReference type="Pfam" id="PF07905"/>
    </source>
</evidence>
<dbReference type="Proteomes" id="UP000501421">
    <property type="component" value="Chromosome"/>
</dbReference>
<protein>
    <submittedName>
        <fullName evidence="4">Transcriptional regulator</fullName>
    </submittedName>
</protein>
<dbReference type="EMBL" id="AP022557">
    <property type="protein sequence ID" value="BBW95919.1"/>
    <property type="molecule type" value="Genomic_DNA"/>
</dbReference>
<dbReference type="InterPro" id="IPR042070">
    <property type="entry name" value="PucR_C-HTH_sf"/>
</dbReference>
<reference evidence="5" key="1">
    <citation type="journal article" date="2020" name="Microbiol. Resour. Announc.">
        <title>Complete Genome Sequence of Geobacillus sp. Strain E55-1, Isolated from Mine Geyser in Japan.</title>
        <authorList>
            <person name="Miyazaki K."/>
            <person name="Hase E."/>
            <person name="Tokito N."/>
        </authorList>
    </citation>
    <scope>NUCLEOTIDE SEQUENCE [LARGE SCALE GENOMIC DNA]</scope>
    <source>
        <strain evidence="5">E55-1</strain>
    </source>
</reference>
<dbReference type="InterPro" id="IPR025736">
    <property type="entry name" value="PucR_C-HTH_dom"/>
</dbReference>
<proteinExistence type="predicted"/>
<dbReference type="Gene3D" id="1.10.10.2840">
    <property type="entry name" value="PucR C-terminal helix-turn-helix domain"/>
    <property type="match status" value="1"/>
</dbReference>
<evidence type="ECO:0000256" key="1">
    <source>
        <dbReference type="SAM" id="MobiDB-lite"/>
    </source>
</evidence>
<dbReference type="Pfam" id="PF07905">
    <property type="entry name" value="PucR"/>
    <property type="match status" value="1"/>
</dbReference>
<dbReference type="AlphaFoldDB" id="A0A679FLW4"/>
<dbReference type="PANTHER" id="PTHR33744">
    <property type="entry name" value="CARBOHYDRATE DIACID REGULATOR"/>
    <property type="match status" value="1"/>
</dbReference>
<evidence type="ECO:0000313" key="4">
    <source>
        <dbReference type="EMBL" id="BBW95919.1"/>
    </source>
</evidence>
<feature type="region of interest" description="Disordered" evidence="1">
    <location>
        <begin position="185"/>
        <end position="204"/>
    </location>
</feature>
<keyword evidence="5" id="KW-1185">Reference proteome</keyword>
<gene>
    <name evidence="4" type="ORF">GsuE55_07520</name>
</gene>
<feature type="domain" description="Purine catabolism PurC-like" evidence="2">
    <location>
        <begin position="11"/>
        <end position="130"/>
    </location>
</feature>
<accession>A0A679FLW4</accession>
<dbReference type="PROSITE" id="PS50007">
    <property type="entry name" value="PIPLC_X_DOMAIN"/>
    <property type="match status" value="1"/>
</dbReference>
<feature type="domain" description="PucR C-terminal helix-turn-helix" evidence="3">
    <location>
        <begin position="459"/>
        <end position="517"/>
    </location>
</feature>
<dbReference type="RefSeq" id="WP_033844021.1">
    <property type="nucleotide sequence ID" value="NZ_AP022557.1"/>
</dbReference>
<organism evidence="4 5">
    <name type="scientific">Geobacillus subterraneus</name>
    <dbReference type="NCBI Taxonomy" id="129338"/>
    <lineage>
        <taxon>Bacteria</taxon>
        <taxon>Bacillati</taxon>
        <taxon>Bacillota</taxon>
        <taxon>Bacilli</taxon>
        <taxon>Bacillales</taxon>
        <taxon>Anoxybacillaceae</taxon>
        <taxon>Geobacillus</taxon>
    </lineage>
</organism>
<dbReference type="InterPro" id="IPR051448">
    <property type="entry name" value="CdaR-like_regulators"/>
</dbReference>
<dbReference type="PANTHER" id="PTHR33744:SF7">
    <property type="entry name" value="PUCR FAMILY TRANSCRIPTIONAL REGULATOR"/>
    <property type="match status" value="1"/>
</dbReference>
<evidence type="ECO:0000259" key="3">
    <source>
        <dbReference type="Pfam" id="PF13556"/>
    </source>
</evidence>
<evidence type="ECO:0000313" key="5">
    <source>
        <dbReference type="Proteomes" id="UP000501421"/>
    </source>
</evidence>
<sequence>MGGNFPFTVADILQRKHFENTMVVAGKEGLSRTVKWVHVVEVTKISNLLRGKELILSTGVGWREDDSLFLSLLQQLIECDASGLCIELGTYASSIPEEAIKLADQHHFPLILFLEEVPFVEITHDIHTYLINQQYKMISQLESYSQELNKKLLAIHHHRDILKVLHRCLGHDVMFKMNGGEAEYVPRRPKRGNESGVPSEASLPPGAVSKPISLFGTEYAELTLLPTDRDINEFDLLILDRTATALAQHLLRNLYIEEKRRTEENEWVKGWMEGKYTDEEISSYLSHYFPYYQINGGAVWVCKAEGAGQKGNFDSTYFKLLCRSVFEQRGFFLLSSDMGRHLAFITINQRDEATWKSRIEESIRCLMESEFVQTRLPHLLVGVGTFVKSLSAMKKSYAAALEALNIRSRMKGKSTSLFYNDLDLYRMITVLDKYSDLREMVGSYLGPIIEYDWKHNGKLLETLKVYLQCNGSKQETAKRLFIVRQTLYHRMEKLERFLGTDFMEADKRLALELMLKAYDYLMSGGEMHGKRRAALGAE</sequence>
<dbReference type="Pfam" id="PF13556">
    <property type="entry name" value="HTH_30"/>
    <property type="match status" value="1"/>
</dbReference>
<dbReference type="InterPro" id="IPR012914">
    <property type="entry name" value="PucR_dom"/>
</dbReference>
<name>A0A679FLW4_9BACL</name>